<accession>A0A6S6U507</accession>
<proteinExistence type="predicted"/>
<protein>
    <recommendedName>
        <fullName evidence="2">OmpA-like domain-containing protein</fullName>
    </recommendedName>
</protein>
<evidence type="ECO:0008006" key="2">
    <source>
        <dbReference type="Google" id="ProtNLM"/>
    </source>
</evidence>
<gene>
    <name evidence="1" type="ORF">HELGO_WM24825</name>
</gene>
<reference evidence="1" key="1">
    <citation type="submission" date="2020-01" db="EMBL/GenBank/DDBJ databases">
        <authorList>
            <person name="Meier V. D."/>
            <person name="Meier V D."/>
        </authorList>
    </citation>
    <scope>NUCLEOTIDE SEQUENCE</scope>
    <source>
        <strain evidence="1">HLG_WM_MAG_10</strain>
    </source>
</reference>
<name>A0A6S6U507_9BACT</name>
<evidence type="ECO:0000313" key="1">
    <source>
        <dbReference type="EMBL" id="CAA6829525.1"/>
    </source>
</evidence>
<organism evidence="1">
    <name type="scientific">uncultured Aureispira sp</name>
    <dbReference type="NCBI Taxonomy" id="1331704"/>
    <lineage>
        <taxon>Bacteria</taxon>
        <taxon>Pseudomonadati</taxon>
        <taxon>Bacteroidota</taxon>
        <taxon>Saprospiria</taxon>
        <taxon>Saprospirales</taxon>
        <taxon>Saprospiraceae</taxon>
        <taxon>Aureispira</taxon>
        <taxon>environmental samples</taxon>
    </lineage>
</organism>
<dbReference type="AlphaFoldDB" id="A0A6S6U507"/>
<sequence>MKKGTSIEELEDALLQYKALFERDTKDNVKELKDIAKMLATVATIKKYKVSATDENRKDNLSDPKFSIRDEGSIIKEETKDFITWKVWRVIEYTNPAFTEARLRIGYTNITQAPEPMTTFDNGSYNDFPKRPSTAYNATWAIANQMENNYVPNSVSNTLKAFWVVWKKEKAKPINIRLGPDQKITTIAANGTKTVKCSLEFYGKSTKVKNYLVFYNSDLRDVAIAMLHNPKLKVVLTGHTLMKSGETWDSPVVGAKTPMTYKELAINRAEQVKKALVKYLHQLYKDDTYGNTKTNPAKRIRTELSKKKNQGQSVSYELKNN</sequence>
<dbReference type="EMBL" id="CACVAQ010000498">
    <property type="protein sequence ID" value="CAA6829525.1"/>
    <property type="molecule type" value="Genomic_DNA"/>
</dbReference>